<accession>A0A0P5XAJ9</accession>
<protein>
    <submittedName>
        <fullName evidence="1">Uncharacterized protein</fullName>
    </submittedName>
</protein>
<dbReference type="EMBL" id="GDIQ01034839">
    <property type="protein sequence ID" value="JAN59898.1"/>
    <property type="molecule type" value="Transcribed_RNA"/>
</dbReference>
<name>A0A0P5XAJ9_9CRUS</name>
<reference evidence="1" key="1">
    <citation type="submission" date="2015-10" db="EMBL/GenBank/DDBJ databases">
        <title>EvidentialGene: Evidence-directed Construction of Complete mRNA Transcriptomes without Genomes.</title>
        <authorList>
            <person name="Gilbert D.G."/>
        </authorList>
    </citation>
    <scope>NUCLEOTIDE SEQUENCE</scope>
</reference>
<sequence length="50" mass="5677">MRTGHFSRNNFSPANSFFLFLVPNKITNHFPIKQCSGKGGPHARARNVLY</sequence>
<proteinExistence type="predicted"/>
<dbReference type="AlphaFoldDB" id="A0A0P5XAJ9"/>
<organism evidence="1">
    <name type="scientific">Daphnia magna</name>
    <dbReference type="NCBI Taxonomy" id="35525"/>
    <lineage>
        <taxon>Eukaryota</taxon>
        <taxon>Metazoa</taxon>
        <taxon>Ecdysozoa</taxon>
        <taxon>Arthropoda</taxon>
        <taxon>Crustacea</taxon>
        <taxon>Branchiopoda</taxon>
        <taxon>Diplostraca</taxon>
        <taxon>Cladocera</taxon>
        <taxon>Anomopoda</taxon>
        <taxon>Daphniidae</taxon>
        <taxon>Daphnia</taxon>
    </lineage>
</organism>
<evidence type="ECO:0000313" key="1">
    <source>
        <dbReference type="EMBL" id="JAN59898.1"/>
    </source>
</evidence>